<evidence type="ECO:0000313" key="3">
    <source>
        <dbReference type="EMBL" id="SLN46250.1"/>
    </source>
</evidence>
<protein>
    <submittedName>
        <fullName evidence="3">EF hand</fullName>
    </submittedName>
</protein>
<sequence length="115" mass="12712">MKRGFIAAAAILLAGVASAETVAELHENELKAIDTNNDGFLSKDEFNAFSDYAFQTMDEDKNGTLGLDEAKPFLDIKQFQGIDRDRDNAISRAEYDAQMNDDFLAADKNENGQLD</sequence>
<reference evidence="4" key="1">
    <citation type="submission" date="2017-03" db="EMBL/GenBank/DDBJ databases">
        <authorList>
            <person name="Rodrigo-Torres L."/>
            <person name="Arahal R.D."/>
            <person name="Lucena T."/>
        </authorList>
    </citation>
    <scope>NUCLEOTIDE SEQUENCE [LARGE SCALE GENOMIC DNA]</scope>
    <source>
        <strain evidence="4">CECT 8411</strain>
    </source>
</reference>
<dbReference type="Gene3D" id="1.10.238.10">
    <property type="entry name" value="EF-hand"/>
    <property type="match status" value="1"/>
</dbReference>
<dbReference type="EMBL" id="FWFP01000005">
    <property type="protein sequence ID" value="SLN46250.1"/>
    <property type="molecule type" value="Genomic_DNA"/>
</dbReference>
<keyword evidence="4" id="KW-1185">Reference proteome</keyword>
<evidence type="ECO:0000313" key="4">
    <source>
        <dbReference type="Proteomes" id="UP000193778"/>
    </source>
</evidence>
<dbReference type="Proteomes" id="UP000193778">
    <property type="component" value="Unassembled WGS sequence"/>
</dbReference>
<feature type="chain" id="PRO_5012982151" evidence="1">
    <location>
        <begin position="20"/>
        <end position="115"/>
    </location>
</feature>
<evidence type="ECO:0000256" key="1">
    <source>
        <dbReference type="SAM" id="SignalP"/>
    </source>
</evidence>
<dbReference type="SUPFAM" id="SSF47473">
    <property type="entry name" value="EF-hand"/>
    <property type="match status" value="1"/>
</dbReference>
<dbReference type="InterPro" id="IPR002048">
    <property type="entry name" value="EF_hand_dom"/>
</dbReference>
<dbReference type="PROSITE" id="PS50222">
    <property type="entry name" value="EF_HAND_2"/>
    <property type="match status" value="1"/>
</dbReference>
<evidence type="ECO:0000259" key="2">
    <source>
        <dbReference type="PROSITE" id="PS50222"/>
    </source>
</evidence>
<proteinExistence type="predicted"/>
<dbReference type="GO" id="GO:0005509">
    <property type="term" value="F:calcium ion binding"/>
    <property type="evidence" value="ECO:0007669"/>
    <property type="project" value="InterPro"/>
</dbReference>
<dbReference type="Pfam" id="PF13202">
    <property type="entry name" value="EF-hand_5"/>
    <property type="match status" value="2"/>
</dbReference>
<dbReference type="AlphaFoldDB" id="A0A1X6ZBL7"/>
<gene>
    <name evidence="3" type="ORF">RUM8411_02164</name>
</gene>
<dbReference type="RefSeq" id="WP_234995193.1">
    <property type="nucleotide sequence ID" value="NZ_FWFP01000005.1"/>
</dbReference>
<keyword evidence="1" id="KW-0732">Signal</keyword>
<dbReference type="InterPro" id="IPR011992">
    <property type="entry name" value="EF-hand-dom_pair"/>
</dbReference>
<feature type="signal peptide" evidence="1">
    <location>
        <begin position="1"/>
        <end position="19"/>
    </location>
</feature>
<organism evidence="3 4">
    <name type="scientific">Ruegeria meonggei</name>
    <dbReference type="NCBI Taxonomy" id="1446476"/>
    <lineage>
        <taxon>Bacteria</taxon>
        <taxon>Pseudomonadati</taxon>
        <taxon>Pseudomonadota</taxon>
        <taxon>Alphaproteobacteria</taxon>
        <taxon>Rhodobacterales</taxon>
        <taxon>Roseobacteraceae</taxon>
        <taxon>Ruegeria</taxon>
    </lineage>
</organism>
<accession>A0A1X6ZBL7</accession>
<feature type="domain" description="EF-hand" evidence="2">
    <location>
        <begin position="45"/>
        <end position="80"/>
    </location>
</feature>
<name>A0A1X6ZBL7_9RHOB</name>